<sequence>MLKEKKKLTVKVESLNRKVQNLQAKLAAAKATSTATAPSEPLSHSPQAQAPPPPSALLTTQSQTPQAASIPFTRPRSATVTAVPPSRRSPSDTPQEVKRKSSASVRVVSGPSSLPRPKTPERSRAVMPVFKNQTPERRLTEARTPDRRMTESGPLPSAVVIGKKRAAPDDFEACENIPVQAFTADGEDVENKTPRVRRMLNSLQSGFTPVRSQNTRPTVPMPSPRRSVAHTRTSPHYISDLTNSPYQNVPPMPVPTSSTKPSNKRSWLGKIRGTSQSVERSSGMRSLFDRGESS</sequence>
<dbReference type="EMBL" id="JADNYJ010000007">
    <property type="protein sequence ID" value="KAF8910137.1"/>
    <property type="molecule type" value="Genomic_DNA"/>
</dbReference>
<feature type="compositionally biased region" description="Polar residues" evidence="1">
    <location>
        <begin position="207"/>
        <end position="217"/>
    </location>
</feature>
<proteinExistence type="predicted"/>
<gene>
    <name evidence="2" type="ORF">CPB84DRAFT_1937624</name>
</gene>
<dbReference type="OrthoDB" id="10255344at2759"/>
<feature type="compositionally biased region" description="Polar residues" evidence="1">
    <location>
        <begin position="273"/>
        <end position="284"/>
    </location>
</feature>
<accession>A0A9P5P0H7</accession>
<evidence type="ECO:0000256" key="1">
    <source>
        <dbReference type="SAM" id="MobiDB-lite"/>
    </source>
</evidence>
<reference evidence="2" key="1">
    <citation type="submission" date="2020-11" db="EMBL/GenBank/DDBJ databases">
        <authorList>
            <consortium name="DOE Joint Genome Institute"/>
            <person name="Ahrendt S."/>
            <person name="Riley R."/>
            <person name="Andreopoulos W."/>
            <person name="LaButti K."/>
            <person name="Pangilinan J."/>
            <person name="Ruiz-duenas F.J."/>
            <person name="Barrasa J.M."/>
            <person name="Sanchez-Garcia M."/>
            <person name="Camarero S."/>
            <person name="Miyauchi S."/>
            <person name="Serrano A."/>
            <person name="Linde D."/>
            <person name="Babiker R."/>
            <person name="Drula E."/>
            <person name="Ayuso-Fernandez I."/>
            <person name="Pacheco R."/>
            <person name="Padilla G."/>
            <person name="Ferreira P."/>
            <person name="Barriuso J."/>
            <person name="Kellner H."/>
            <person name="Castanera R."/>
            <person name="Alfaro M."/>
            <person name="Ramirez L."/>
            <person name="Pisabarro A.G."/>
            <person name="Kuo A."/>
            <person name="Tritt A."/>
            <person name="Lipzen A."/>
            <person name="He G."/>
            <person name="Yan M."/>
            <person name="Ng V."/>
            <person name="Cullen D."/>
            <person name="Martin F."/>
            <person name="Rosso M.-N."/>
            <person name="Henrissat B."/>
            <person name="Hibbett D."/>
            <person name="Martinez A.T."/>
            <person name="Grigoriev I.V."/>
        </authorList>
    </citation>
    <scope>NUCLEOTIDE SEQUENCE</scope>
    <source>
        <strain evidence="2">AH 44721</strain>
    </source>
</reference>
<keyword evidence="3" id="KW-1185">Reference proteome</keyword>
<feature type="compositionally biased region" description="Polar residues" evidence="1">
    <location>
        <begin position="230"/>
        <end position="247"/>
    </location>
</feature>
<dbReference type="Proteomes" id="UP000724874">
    <property type="component" value="Unassembled WGS sequence"/>
</dbReference>
<comment type="caution">
    <text evidence="2">The sequence shown here is derived from an EMBL/GenBank/DDBJ whole genome shotgun (WGS) entry which is preliminary data.</text>
</comment>
<feature type="region of interest" description="Disordered" evidence="1">
    <location>
        <begin position="25"/>
        <end position="161"/>
    </location>
</feature>
<feature type="compositionally biased region" description="Low complexity" evidence="1">
    <location>
        <begin position="25"/>
        <end position="48"/>
    </location>
</feature>
<feature type="region of interest" description="Disordered" evidence="1">
    <location>
        <begin position="207"/>
        <end position="294"/>
    </location>
</feature>
<feature type="compositionally biased region" description="Polar residues" evidence="1">
    <location>
        <begin position="255"/>
        <end position="265"/>
    </location>
</feature>
<feature type="compositionally biased region" description="Basic and acidic residues" evidence="1">
    <location>
        <begin position="134"/>
        <end position="150"/>
    </location>
</feature>
<evidence type="ECO:0000313" key="2">
    <source>
        <dbReference type="EMBL" id="KAF8910137.1"/>
    </source>
</evidence>
<dbReference type="AlphaFoldDB" id="A0A9P5P0H7"/>
<organism evidence="2 3">
    <name type="scientific">Gymnopilus junonius</name>
    <name type="common">Spectacular rustgill mushroom</name>
    <name type="synonym">Gymnopilus spectabilis subsp. junonius</name>
    <dbReference type="NCBI Taxonomy" id="109634"/>
    <lineage>
        <taxon>Eukaryota</taxon>
        <taxon>Fungi</taxon>
        <taxon>Dikarya</taxon>
        <taxon>Basidiomycota</taxon>
        <taxon>Agaricomycotina</taxon>
        <taxon>Agaricomycetes</taxon>
        <taxon>Agaricomycetidae</taxon>
        <taxon>Agaricales</taxon>
        <taxon>Agaricineae</taxon>
        <taxon>Hymenogastraceae</taxon>
        <taxon>Gymnopilus</taxon>
    </lineage>
</organism>
<evidence type="ECO:0000313" key="3">
    <source>
        <dbReference type="Proteomes" id="UP000724874"/>
    </source>
</evidence>
<name>A0A9P5P0H7_GYMJU</name>
<protein>
    <submittedName>
        <fullName evidence="2">Uncharacterized protein</fullName>
    </submittedName>
</protein>